<keyword evidence="2" id="KW-1185">Reference proteome</keyword>
<gene>
    <name evidence="1" type="ORF">NDU88_002076</name>
</gene>
<proteinExistence type="predicted"/>
<organism evidence="1 2">
    <name type="scientific">Pleurodeles waltl</name>
    <name type="common">Iberian ribbed newt</name>
    <dbReference type="NCBI Taxonomy" id="8319"/>
    <lineage>
        <taxon>Eukaryota</taxon>
        <taxon>Metazoa</taxon>
        <taxon>Chordata</taxon>
        <taxon>Craniata</taxon>
        <taxon>Vertebrata</taxon>
        <taxon>Euteleostomi</taxon>
        <taxon>Amphibia</taxon>
        <taxon>Batrachia</taxon>
        <taxon>Caudata</taxon>
        <taxon>Salamandroidea</taxon>
        <taxon>Salamandridae</taxon>
        <taxon>Pleurodelinae</taxon>
        <taxon>Pleurodeles</taxon>
    </lineage>
</organism>
<comment type="caution">
    <text evidence="1">The sequence shown here is derived from an EMBL/GenBank/DDBJ whole genome shotgun (WGS) entry which is preliminary data.</text>
</comment>
<dbReference type="Proteomes" id="UP001066276">
    <property type="component" value="Chromosome 4_2"/>
</dbReference>
<reference evidence="1" key="1">
    <citation type="journal article" date="2022" name="bioRxiv">
        <title>Sequencing and chromosome-scale assembly of the giantPleurodeles waltlgenome.</title>
        <authorList>
            <person name="Brown T."/>
            <person name="Elewa A."/>
            <person name="Iarovenko S."/>
            <person name="Subramanian E."/>
            <person name="Araus A.J."/>
            <person name="Petzold A."/>
            <person name="Susuki M."/>
            <person name="Suzuki K.-i.T."/>
            <person name="Hayashi T."/>
            <person name="Toyoda A."/>
            <person name="Oliveira C."/>
            <person name="Osipova E."/>
            <person name="Leigh N.D."/>
            <person name="Simon A."/>
            <person name="Yun M.H."/>
        </authorList>
    </citation>
    <scope>NUCLEOTIDE SEQUENCE</scope>
    <source>
        <strain evidence="1">20211129_DDA</strain>
        <tissue evidence="1">Liver</tissue>
    </source>
</reference>
<sequence length="69" mass="7708">MTNATEAHRHPVIYLRQLRLRRPSGSFIRTGVNIRAGSTSTPTVARTTLFCTSDIYTFGSLSHWKDAGQ</sequence>
<dbReference type="AlphaFoldDB" id="A0AAV7SAL0"/>
<protein>
    <submittedName>
        <fullName evidence="1">Uncharacterized protein</fullName>
    </submittedName>
</protein>
<dbReference type="EMBL" id="JANPWB010000008">
    <property type="protein sequence ID" value="KAJ1161592.1"/>
    <property type="molecule type" value="Genomic_DNA"/>
</dbReference>
<name>A0AAV7SAL0_PLEWA</name>
<evidence type="ECO:0000313" key="2">
    <source>
        <dbReference type="Proteomes" id="UP001066276"/>
    </source>
</evidence>
<accession>A0AAV7SAL0</accession>
<evidence type="ECO:0000313" key="1">
    <source>
        <dbReference type="EMBL" id="KAJ1161592.1"/>
    </source>
</evidence>